<comment type="caution">
    <text evidence="11">The sequence shown here is derived from an EMBL/GenBank/DDBJ whole genome shotgun (WGS) entry which is preliminary data.</text>
</comment>
<dbReference type="PATRIC" id="fig|999894.6.peg.635"/>
<evidence type="ECO:0000256" key="1">
    <source>
        <dbReference type="ARBA" id="ARBA00003761"/>
    </source>
</evidence>
<dbReference type="InterPro" id="IPR005482">
    <property type="entry name" value="Biotin_COase_C"/>
</dbReference>
<dbReference type="SUPFAM" id="SSF51246">
    <property type="entry name" value="Rudiment single hybrid motif"/>
    <property type="match status" value="1"/>
</dbReference>
<dbReference type="Gene3D" id="3.30.470.20">
    <property type="entry name" value="ATP-grasp fold, B domain"/>
    <property type="match status" value="1"/>
</dbReference>
<keyword evidence="3 11" id="KW-0436">Ligase</keyword>
<feature type="domain" description="ATP-grasp" evidence="9">
    <location>
        <begin position="116"/>
        <end position="337"/>
    </location>
</feature>
<dbReference type="GO" id="GO:0005524">
    <property type="term" value="F:ATP binding"/>
    <property type="evidence" value="ECO:0007669"/>
    <property type="project" value="UniProtKB-UniRule"/>
</dbReference>
<dbReference type="Pfam" id="PF02786">
    <property type="entry name" value="CPSase_L_D2"/>
    <property type="match status" value="1"/>
</dbReference>
<protein>
    <recommendedName>
        <fullName evidence="2">biotin carboxylase</fullName>
        <ecNumber evidence="2">6.3.4.14</ecNumber>
    </recommendedName>
</protein>
<name>A0A179D5P3_9BACT</name>
<reference evidence="11 12" key="1">
    <citation type="submission" date="2016-04" db="EMBL/GenBank/DDBJ databases">
        <title>Genome analysis of Thermosulfurimonas dismutans, the first thermophilic sulfur-disproportionating bacterium of the phylum Thermodesulfobacteria.</title>
        <authorList>
            <person name="Mardanov A.V."/>
            <person name="Beletsky A.V."/>
            <person name="Kadnikov V.V."/>
            <person name="Slobodkin A.I."/>
            <person name="Ravin N.V."/>
        </authorList>
    </citation>
    <scope>NUCLEOTIDE SEQUENCE [LARGE SCALE GENOMIC DNA]</scope>
    <source>
        <strain evidence="11 12">S95</strain>
    </source>
</reference>
<dbReference type="SUPFAM" id="SSF56059">
    <property type="entry name" value="Glutathione synthetase ATP-binding domain-like"/>
    <property type="match status" value="1"/>
</dbReference>
<accession>A0A179D5P3</accession>
<dbReference type="SUPFAM" id="SSF52440">
    <property type="entry name" value="PreATP-grasp domain"/>
    <property type="match status" value="1"/>
</dbReference>
<dbReference type="EMBL" id="LWLG01000002">
    <property type="protein sequence ID" value="OAQ21415.1"/>
    <property type="molecule type" value="Genomic_DNA"/>
</dbReference>
<evidence type="ECO:0000313" key="11">
    <source>
        <dbReference type="EMBL" id="OAQ21415.1"/>
    </source>
</evidence>
<dbReference type="GO" id="GO:0046872">
    <property type="term" value="F:metal ion binding"/>
    <property type="evidence" value="ECO:0007669"/>
    <property type="project" value="InterPro"/>
</dbReference>
<dbReference type="OrthoDB" id="9769961at2"/>
<dbReference type="SMART" id="SM00878">
    <property type="entry name" value="Biotin_carb_C"/>
    <property type="match status" value="1"/>
</dbReference>
<feature type="domain" description="Biotin carboxylation" evidence="10">
    <location>
        <begin position="1"/>
        <end position="463"/>
    </location>
</feature>
<comment type="function">
    <text evidence="1">This protein is a component of the acetyl coenzyme A carboxylase complex; first, biotin carboxylase catalyzes the carboxylation of the carrier protein and then the transcarboxylase transfers the carboxyl group to form malonyl-CoA.</text>
</comment>
<evidence type="ECO:0000256" key="6">
    <source>
        <dbReference type="ARBA" id="ARBA00023267"/>
    </source>
</evidence>
<dbReference type="Pfam" id="PF02785">
    <property type="entry name" value="Biotin_carb_C"/>
    <property type="match status" value="1"/>
</dbReference>
<dbReference type="Gene3D" id="3.40.50.20">
    <property type="match status" value="1"/>
</dbReference>
<proteinExistence type="predicted"/>
<dbReference type="InterPro" id="IPR013815">
    <property type="entry name" value="ATP_grasp_subdomain_1"/>
</dbReference>
<sequence length="463" mass="52994">MKDRVLIANRGEIALRIMEACEELGLDYVVVYTRPDEESLHVRKAKRKYRIADYRDPNELLSVADEAKCTAIHPGYGFLAEDFRFARRVVKRSRPLTFIGPRWEVIRDLGSKLNVKRLAKELDIPVIPGTTEPLYNEIEAEARAEELFEWLRESGEEDPRLLIKASAGGGGMGIEEVRELEEVRPVFRRVRAYAKRLFGDEGVIIEAKISRFQHLEVQLLGTPHGELVHFGTRNCTIQSPGRQKRIEIAPGLDPQFVNYSFDADALLAEIINHSLKLAEAVSYDSVGTWEWLITPEGRAYLMEVNTRIQVENEISAKISQVKSQTVNLIKEQIRIALGDKLRYQQKDIHFSGTAIELRLVAEDTQRNFKPLSGTITRFSWEKHPWLTVRTHVPQDKPYTIPTEYDPNLALAIVWGKDTKEAQQRALVFLEEVIIEGKRSQGEPLVTNVSFLKNKLTEILRFPE</sequence>
<dbReference type="PROSITE" id="PS50979">
    <property type="entry name" value="BC"/>
    <property type="match status" value="1"/>
</dbReference>
<dbReference type="GO" id="GO:0004075">
    <property type="term" value="F:biotin carboxylase activity"/>
    <property type="evidence" value="ECO:0007669"/>
    <property type="project" value="UniProtKB-EC"/>
</dbReference>
<dbReference type="RefSeq" id="WP_068669215.1">
    <property type="nucleotide sequence ID" value="NZ_LWLG01000002.1"/>
</dbReference>
<dbReference type="PROSITE" id="PS50975">
    <property type="entry name" value="ATP_GRASP"/>
    <property type="match status" value="1"/>
</dbReference>
<dbReference type="EC" id="6.3.4.14" evidence="2"/>
<evidence type="ECO:0000313" key="12">
    <source>
        <dbReference type="Proteomes" id="UP000078390"/>
    </source>
</evidence>
<dbReference type="PANTHER" id="PTHR48095:SF2">
    <property type="entry name" value="BIOTIN CARBOXYLASE, CHLOROPLASTIC"/>
    <property type="match status" value="1"/>
</dbReference>
<dbReference type="STRING" id="999894.TDIS_0636"/>
<evidence type="ECO:0000259" key="9">
    <source>
        <dbReference type="PROSITE" id="PS50975"/>
    </source>
</evidence>
<dbReference type="InterPro" id="IPR005481">
    <property type="entry name" value="BC-like_N"/>
</dbReference>
<evidence type="ECO:0000256" key="7">
    <source>
        <dbReference type="ARBA" id="ARBA00048600"/>
    </source>
</evidence>
<dbReference type="InterPro" id="IPR011764">
    <property type="entry name" value="Biotin_carboxylation_dom"/>
</dbReference>
<evidence type="ECO:0000256" key="3">
    <source>
        <dbReference type="ARBA" id="ARBA00022598"/>
    </source>
</evidence>
<keyword evidence="4 8" id="KW-0547">Nucleotide-binding</keyword>
<dbReference type="PROSITE" id="PS00867">
    <property type="entry name" value="CPSASE_2"/>
    <property type="match status" value="1"/>
</dbReference>
<evidence type="ECO:0000256" key="4">
    <source>
        <dbReference type="ARBA" id="ARBA00022741"/>
    </source>
</evidence>
<dbReference type="Pfam" id="PF00289">
    <property type="entry name" value="Biotin_carb_N"/>
    <property type="match status" value="1"/>
</dbReference>
<dbReference type="InterPro" id="IPR011054">
    <property type="entry name" value="Rudment_hybrid_motif"/>
</dbReference>
<dbReference type="InterPro" id="IPR011761">
    <property type="entry name" value="ATP-grasp"/>
</dbReference>
<evidence type="ECO:0000259" key="10">
    <source>
        <dbReference type="PROSITE" id="PS50979"/>
    </source>
</evidence>
<dbReference type="InterPro" id="IPR051602">
    <property type="entry name" value="ACC_Biotin_Carboxylase"/>
</dbReference>
<evidence type="ECO:0000256" key="5">
    <source>
        <dbReference type="ARBA" id="ARBA00022840"/>
    </source>
</evidence>
<comment type="catalytic activity">
    <reaction evidence="7">
        <text>N(6)-biotinyl-L-lysyl-[protein] + hydrogencarbonate + ATP = N(6)-carboxybiotinyl-L-lysyl-[protein] + ADP + phosphate + H(+)</text>
        <dbReference type="Rhea" id="RHEA:13501"/>
        <dbReference type="Rhea" id="RHEA-COMP:10505"/>
        <dbReference type="Rhea" id="RHEA-COMP:10506"/>
        <dbReference type="ChEBI" id="CHEBI:15378"/>
        <dbReference type="ChEBI" id="CHEBI:17544"/>
        <dbReference type="ChEBI" id="CHEBI:30616"/>
        <dbReference type="ChEBI" id="CHEBI:43474"/>
        <dbReference type="ChEBI" id="CHEBI:83144"/>
        <dbReference type="ChEBI" id="CHEBI:83145"/>
        <dbReference type="ChEBI" id="CHEBI:456216"/>
        <dbReference type="EC" id="6.3.4.14"/>
    </reaction>
</comment>
<dbReference type="PANTHER" id="PTHR48095">
    <property type="entry name" value="PYRUVATE CARBOXYLASE SUBUNIT A"/>
    <property type="match status" value="1"/>
</dbReference>
<dbReference type="InterPro" id="IPR016185">
    <property type="entry name" value="PreATP-grasp_dom_sf"/>
</dbReference>
<organism evidence="11 12">
    <name type="scientific">Thermosulfurimonas dismutans</name>
    <dbReference type="NCBI Taxonomy" id="999894"/>
    <lineage>
        <taxon>Bacteria</taxon>
        <taxon>Pseudomonadati</taxon>
        <taxon>Thermodesulfobacteriota</taxon>
        <taxon>Thermodesulfobacteria</taxon>
        <taxon>Thermodesulfobacteriales</taxon>
        <taxon>Thermodesulfobacteriaceae</taxon>
        <taxon>Thermosulfurimonas</taxon>
    </lineage>
</organism>
<dbReference type="Gene3D" id="3.30.1490.20">
    <property type="entry name" value="ATP-grasp fold, A domain"/>
    <property type="match status" value="1"/>
</dbReference>
<keyword evidence="5 8" id="KW-0067">ATP-binding</keyword>
<keyword evidence="12" id="KW-1185">Reference proteome</keyword>
<dbReference type="AlphaFoldDB" id="A0A179D5P3"/>
<dbReference type="InterPro" id="IPR005479">
    <property type="entry name" value="CPAse_ATP-bd"/>
</dbReference>
<dbReference type="Proteomes" id="UP000078390">
    <property type="component" value="Unassembled WGS sequence"/>
</dbReference>
<evidence type="ECO:0000256" key="2">
    <source>
        <dbReference type="ARBA" id="ARBA00013263"/>
    </source>
</evidence>
<evidence type="ECO:0000256" key="8">
    <source>
        <dbReference type="PROSITE-ProRule" id="PRU00409"/>
    </source>
</evidence>
<keyword evidence="6" id="KW-0092">Biotin</keyword>
<gene>
    <name evidence="11" type="ORF">TDIS_0636</name>
</gene>